<comment type="similarity">
    <text evidence="1">Belongs to the SNF7 family.</text>
</comment>
<dbReference type="Ensembl" id="ENSEBUT00000006382.1">
    <property type="protein sequence ID" value="ENSEBUP00000005936.1"/>
    <property type="gene ID" value="ENSEBUG00000003968.1"/>
</dbReference>
<feature type="coiled-coil region" evidence="2">
    <location>
        <begin position="25"/>
        <end position="52"/>
    </location>
</feature>
<name>A0A8C4NFL4_EPTBU</name>
<dbReference type="GO" id="GO:0007034">
    <property type="term" value="P:vacuolar transport"/>
    <property type="evidence" value="ECO:0007669"/>
    <property type="project" value="InterPro"/>
</dbReference>
<dbReference type="OMA" id="NREACKV"/>
<sequence>MPLLGKGKSTQEVMKEQGRAMKRVQRGLERDKGALEKEQKQLEQQIKAAARRGDRHACTQLARSLTALRKQSGRLTTASAHTAATGTHVQMAASNVGLCQAIATTTKTMGKVNVQMDPRKTKQMMQAFERENTKLEMSEELVNDCMEEAFADSDEEGEADAIVSQVLDEIGIEVSDKMAKAPTPVRPSLTSKADLDIQRQLEALGVD</sequence>
<reference evidence="3" key="1">
    <citation type="submission" date="2025-08" db="UniProtKB">
        <authorList>
            <consortium name="Ensembl"/>
        </authorList>
    </citation>
    <scope>IDENTIFICATION</scope>
</reference>
<organism evidence="3 4">
    <name type="scientific">Eptatretus burgeri</name>
    <name type="common">Inshore hagfish</name>
    <dbReference type="NCBI Taxonomy" id="7764"/>
    <lineage>
        <taxon>Eukaryota</taxon>
        <taxon>Metazoa</taxon>
        <taxon>Chordata</taxon>
        <taxon>Craniata</taxon>
        <taxon>Vertebrata</taxon>
        <taxon>Cyclostomata</taxon>
        <taxon>Myxini</taxon>
        <taxon>Myxiniformes</taxon>
        <taxon>Myxinidae</taxon>
        <taxon>Eptatretinae</taxon>
        <taxon>Eptatretus</taxon>
    </lineage>
</organism>
<dbReference type="PANTHER" id="PTHR10476">
    <property type="entry name" value="CHARGED MULTIVESICULAR BODY PROTEIN"/>
    <property type="match status" value="1"/>
</dbReference>
<proteinExistence type="inferred from homology"/>
<keyword evidence="4" id="KW-1185">Reference proteome</keyword>
<dbReference type="Proteomes" id="UP000694388">
    <property type="component" value="Unplaced"/>
</dbReference>
<keyword evidence="2" id="KW-0175">Coiled coil</keyword>
<evidence type="ECO:0000256" key="1">
    <source>
        <dbReference type="ARBA" id="ARBA00006190"/>
    </source>
</evidence>
<dbReference type="Gene3D" id="6.10.140.1230">
    <property type="match status" value="1"/>
</dbReference>
<protein>
    <submittedName>
        <fullName evidence="3">Charged multivesicular body protein 2Bb</fullName>
    </submittedName>
</protein>
<dbReference type="GeneTree" id="ENSGT00950000182832"/>
<dbReference type="Pfam" id="PF03357">
    <property type="entry name" value="Snf7"/>
    <property type="match status" value="1"/>
</dbReference>
<accession>A0A8C4NFL4</accession>
<evidence type="ECO:0000256" key="2">
    <source>
        <dbReference type="SAM" id="Coils"/>
    </source>
</evidence>
<evidence type="ECO:0000313" key="3">
    <source>
        <dbReference type="Ensembl" id="ENSEBUP00000005936.1"/>
    </source>
</evidence>
<evidence type="ECO:0000313" key="4">
    <source>
        <dbReference type="Proteomes" id="UP000694388"/>
    </source>
</evidence>
<dbReference type="AlphaFoldDB" id="A0A8C4NFL4"/>
<dbReference type="InterPro" id="IPR005024">
    <property type="entry name" value="Snf7_fam"/>
</dbReference>
<reference evidence="3" key="2">
    <citation type="submission" date="2025-09" db="UniProtKB">
        <authorList>
            <consortium name="Ensembl"/>
        </authorList>
    </citation>
    <scope>IDENTIFICATION</scope>
</reference>